<proteinExistence type="predicted"/>
<reference evidence="2 3" key="1">
    <citation type="submission" date="2017-10" db="EMBL/GenBank/DDBJ databases">
        <title>Comparative genomics in systemic dimorphic fungi from Ajellomycetaceae.</title>
        <authorList>
            <person name="Munoz J.F."/>
            <person name="Mcewen J.G."/>
            <person name="Clay O.K."/>
            <person name="Cuomo C.A."/>
        </authorList>
    </citation>
    <scope>NUCLEOTIDE SEQUENCE [LARGE SCALE GENOMIC DNA]</scope>
    <source>
        <strain evidence="2 3">UAMH7299</strain>
    </source>
</reference>
<sequence length="685" mass="75885">MDSQLQDLTAVGVQQDTVIKSVIVGLYGVSGCGKTYHLNELRQDLGEADFAFYDGAAMIEAVLPGHLDDFKQLGEEDKAIWRQLAIENIGRECASEGKVGVVAGHYMFWDEDSEVGTTVFTRGDQEIYTHILYLDTPPDVVMKRRQNDTERNRPSVSVAHLRKWQQEEKNQLRQVCRSHGILFTVLTASSTLLETVYTLLSDFRHHTEQQNLYLAEKRLDEIIAASEGKVETVLVMDGDRTLGPMDTGALFWETCSISRMSGGDHPSSLNALFSSPLGYSYIAFRQAALLNEEIANDQDFNALCEEVTSAVTIYPEFLSLLRKIDGQEHVGAVVITCGLRLIWEKVLSAANLSGKVKVIGGGRLVDGFVVTPKVKEALVRRLKEVHGAYVFAFGDSPLDLPMLSEADQAIVVVGEENMRSKTMDKHLLNAINEGLQARQILLPNTASPRLDTAKLPPVELSSIKLIDSIICHRGRRHRPQVFHASDKAAVKLLTAPTRDAAISGPALREYHRQGGWYAAIELVAEILGLEEYKVPHVQGHKTSVHRLLHEKETMIVALMRGGEPMALGVNDAFPTASFLHVKNPADLKREQIHEQRNIILVDWVVNTGKSVMELVERIRHLNADIRIVVVAGVIQSQAVRQGEFAEALAYDPNLGLVALRLSKNKFAGKGGTDTGNRLYNTTHLD</sequence>
<dbReference type="Gene3D" id="3.40.50.300">
    <property type="entry name" value="P-loop containing nucleotide triphosphate hydrolases"/>
    <property type="match status" value="1"/>
</dbReference>
<accession>A0A2B7YR53</accession>
<dbReference type="PANTHER" id="PTHR43344:SF20">
    <property type="entry name" value="URACIL PHOSPHORIBOSYLTRANSFERASE"/>
    <property type="match status" value="1"/>
</dbReference>
<dbReference type="SUPFAM" id="SSF56784">
    <property type="entry name" value="HAD-like"/>
    <property type="match status" value="1"/>
</dbReference>
<dbReference type="GO" id="GO:0000287">
    <property type="term" value="F:magnesium ion binding"/>
    <property type="evidence" value="ECO:0007669"/>
    <property type="project" value="TreeGrafter"/>
</dbReference>
<evidence type="ECO:0000313" key="2">
    <source>
        <dbReference type="EMBL" id="PGH23795.1"/>
    </source>
</evidence>
<dbReference type="CDD" id="cd06223">
    <property type="entry name" value="PRTases_typeI"/>
    <property type="match status" value="1"/>
</dbReference>
<dbReference type="SUPFAM" id="SSF53271">
    <property type="entry name" value="PRTase-like"/>
    <property type="match status" value="1"/>
</dbReference>
<dbReference type="SUPFAM" id="SSF52540">
    <property type="entry name" value="P-loop containing nucleoside triphosphate hydrolases"/>
    <property type="match status" value="1"/>
</dbReference>
<organism evidence="2 3">
    <name type="scientific">Polytolypa hystricis (strain UAMH7299)</name>
    <dbReference type="NCBI Taxonomy" id="1447883"/>
    <lineage>
        <taxon>Eukaryota</taxon>
        <taxon>Fungi</taxon>
        <taxon>Dikarya</taxon>
        <taxon>Ascomycota</taxon>
        <taxon>Pezizomycotina</taxon>
        <taxon>Eurotiomycetes</taxon>
        <taxon>Eurotiomycetidae</taxon>
        <taxon>Onygenales</taxon>
        <taxon>Onygenales incertae sedis</taxon>
        <taxon>Polytolypa</taxon>
    </lineage>
</organism>
<dbReference type="GO" id="GO:0005737">
    <property type="term" value="C:cytoplasm"/>
    <property type="evidence" value="ECO:0007669"/>
    <property type="project" value="TreeGrafter"/>
</dbReference>
<name>A0A2B7YR53_POLH7</name>
<dbReference type="STRING" id="1447883.A0A2B7YR53"/>
<dbReference type="InterPro" id="IPR050582">
    <property type="entry name" value="HAD-like_SerB"/>
</dbReference>
<dbReference type="InterPro" id="IPR027417">
    <property type="entry name" value="P-loop_NTPase"/>
</dbReference>
<dbReference type="InterPro" id="IPR029057">
    <property type="entry name" value="PRTase-like"/>
</dbReference>
<dbReference type="Pfam" id="PF12710">
    <property type="entry name" value="HAD"/>
    <property type="match status" value="1"/>
</dbReference>
<feature type="domain" description="Phosphoribosyltransferase" evidence="1">
    <location>
        <begin position="485"/>
        <end position="681"/>
    </location>
</feature>
<dbReference type="Pfam" id="PF14681">
    <property type="entry name" value="UPRTase"/>
    <property type="match status" value="1"/>
</dbReference>
<gene>
    <name evidence="2" type="ORF">AJ80_02225</name>
</gene>
<evidence type="ECO:0000259" key="1">
    <source>
        <dbReference type="Pfam" id="PF14681"/>
    </source>
</evidence>
<dbReference type="Gene3D" id="3.40.50.2020">
    <property type="match status" value="1"/>
</dbReference>
<dbReference type="OrthoDB" id="5416609at2759"/>
<dbReference type="Pfam" id="PF13207">
    <property type="entry name" value="AAA_17"/>
    <property type="match status" value="1"/>
</dbReference>
<protein>
    <recommendedName>
        <fullName evidence="1">Phosphoribosyltransferase domain-containing protein</fullName>
    </recommendedName>
</protein>
<dbReference type="PANTHER" id="PTHR43344">
    <property type="entry name" value="PHOSPHOSERINE PHOSPHATASE"/>
    <property type="match status" value="1"/>
</dbReference>
<dbReference type="AlphaFoldDB" id="A0A2B7YR53"/>
<dbReference type="InterPro" id="IPR000836">
    <property type="entry name" value="PRTase_dom"/>
</dbReference>
<dbReference type="EMBL" id="PDNA01000020">
    <property type="protein sequence ID" value="PGH23795.1"/>
    <property type="molecule type" value="Genomic_DNA"/>
</dbReference>
<dbReference type="Gene3D" id="3.40.50.1000">
    <property type="entry name" value="HAD superfamily/HAD-like"/>
    <property type="match status" value="1"/>
</dbReference>
<dbReference type="GO" id="GO:0006564">
    <property type="term" value="P:L-serine biosynthetic process"/>
    <property type="evidence" value="ECO:0007669"/>
    <property type="project" value="TreeGrafter"/>
</dbReference>
<dbReference type="InterPro" id="IPR036412">
    <property type="entry name" value="HAD-like_sf"/>
</dbReference>
<dbReference type="GO" id="GO:0036424">
    <property type="term" value="F:L-phosphoserine phosphatase activity"/>
    <property type="evidence" value="ECO:0007669"/>
    <property type="project" value="TreeGrafter"/>
</dbReference>
<dbReference type="InterPro" id="IPR023214">
    <property type="entry name" value="HAD_sf"/>
</dbReference>
<keyword evidence="3" id="KW-1185">Reference proteome</keyword>
<evidence type="ECO:0000313" key="3">
    <source>
        <dbReference type="Proteomes" id="UP000224634"/>
    </source>
</evidence>
<comment type="caution">
    <text evidence="2">The sequence shown here is derived from an EMBL/GenBank/DDBJ whole genome shotgun (WGS) entry which is preliminary data.</text>
</comment>
<dbReference type="Proteomes" id="UP000224634">
    <property type="component" value="Unassembled WGS sequence"/>
</dbReference>